<evidence type="ECO:0000256" key="1">
    <source>
        <dbReference type="ARBA" id="ARBA00004953"/>
    </source>
</evidence>
<name>A0ABM6RRV0_9FIRM</name>
<evidence type="ECO:0000313" key="7">
    <source>
        <dbReference type="Proteomes" id="UP000325292"/>
    </source>
</evidence>
<evidence type="ECO:0000256" key="3">
    <source>
        <dbReference type="ARBA" id="ARBA00022573"/>
    </source>
</evidence>
<evidence type="ECO:0000259" key="5">
    <source>
        <dbReference type="Pfam" id="PF02570"/>
    </source>
</evidence>
<comment type="pathway">
    <text evidence="1">Cofactor biosynthesis; adenosylcobalamin biosynthesis.</text>
</comment>
<keyword evidence="7" id="KW-1185">Reference proteome</keyword>
<dbReference type="Pfam" id="PF02570">
    <property type="entry name" value="CbiC"/>
    <property type="match status" value="1"/>
</dbReference>
<keyword evidence="3" id="KW-0169">Cobalamin biosynthesis</keyword>
<keyword evidence="4" id="KW-0413">Isomerase</keyword>
<evidence type="ECO:0000313" key="6">
    <source>
        <dbReference type="EMBL" id="AUW94052.1"/>
    </source>
</evidence>
<dbReference type="EMBL" id="CP019454">
    <property type="protein sequence ID" value="AUW94052.1"/>
    <property type="molecule type" value="Genomic_DNA"/>
</dbReference>
<sequence>MRATDIYRASFALIRQQLSEFPGTRRERDVVERIIHATADWDFAHVMRFHPEAVDQALKTLLGQGRVIVDVRMALAGMDHMRMAKLGVQTACYIDDVEVTKEAARSSVTRAALGIRKAVHDNRGDAPIVVVANAPTALFEALEWVNQGWRPAVIIGVPVGFIMAQESKEALIDNGRVPYIANPTPKGGSPVAAAIMNALLRMATGENPW</sequence>
<reference evidence="6 7" key="1">
    <citation type="journal article" date="2019" name="Sci. Rep.">
        <title>Sulfobacillus thermotolerans: new insights into resistance and metabolic capacities of acidophilic chemolithotrophs.</title>
        <authorList>
            <person name="Panyushkina A.E."/>
            <person name="Babenko V.V."/>
            <person name="Nikitina A.S."/>
            <person name="Selezneva O.V."/>
            <person name="Tsaplina I.A."/>
            <person name="Letarova M.A."/>
            <person name="Kostryukova E.S."/>
            <person name="Letarov A.V."/>
        </authorList>
    </citation>
    <scope>NUCLEOTIDE SEQUENCE [LARGE SCALE GENOMIC DNA]</scope>
    <source>
        <strain evidence="6 7">Kr1</strain>
    </source>
</reference>
<comment type="similarity">
    <text evidence="2">Belongs to the CobH/CbiC family.</text>
</comment>
<gene>
    <name evidence="6" type="ORF">BXT84_08885</name>
</gene>
<dbReference type="PANTHER" id="PTHR43588:SF1">
    <property type="entry name" value="COBALT-PRECORRIN-8 METHYLMUTASE"/>
    <property type="match status" value="1"/>
</dbReference>
<evidence type="ECO:0000256" key="2">
    <source>
        <dbReference type="ARBA" id="ARBA00009774"/>
    </source>
</evidence>
<evidence type="ECO:0000256" key="4">
    <source>
        <dbReference type="ARBA" id="ARBA00023235"/>
    </source>
</evidence>
<accession>A0ABM6RRV0</accession>
<dbReference type="InterPro" id="IPR036588">
    <property type="entry name" value="CobH/CbiC_sf"/>
</dbReference>
<dbReference type="Proteomes" id="UP000325292">
    <property type="component" value="Chromosome"/>
</dbReference>
<dbReference type="SUPFAM" id="SSF63965">
    <property type="entry name" value="Precorrin-8X methylmutase CbiC/CobH"/>
    <property type="match status" value="1"/>
</dbReference>
<proteinExistence type="inferred from homology"/>
<protein>
    <recommendedName>
        <fullName evidence="5">Cobalamin biosynthesis precorrin-8X methylmutase CobH/CbiC domain-containing protein</fullName>
    </recommendedName>
</protein>
<organism evidence="6 7">
    <name type="scientific">Sulfobacillus thermotolerans</name>
    <dbReference type="NCBI Taxonomy" id="338644"/>
    <lineage>
        <taxon>Bacteria</taxon>
        <taxon>Bacillati</taxon>
        <taxon>Bacillota</taxon>
        <taxon>Clostridia</taxon>
        <taxon>Eubacteriales</taxon>
        <taxon>Clostridiales Family XVII. Incertae Sedis</taxon>
        <taxon>Sulfobacillus</taxon>
    </lineage>
</organism>
<dbReference type="InterPro" id="IPR003722">
    <property type="entry name" value="Cbl_synth_CobH/CbiC"/>
</dbReference>
<dbReference type="Gene3D" id="3.40.50.10230">
    <property type="entry name" value="Cobalamin biosynthesis CobH/CbiC, precorrin-8X methylmutase"/>
    <property type="match status" value="1"/>
</dbReference>
<dbReference type="PANTHER" id="PTHR43588">
    <property type="entry name" value="COBALT-PRECORRIN-8 METHYLMUTASE"/>
    <property type="match status" value="1"/>
</dbReference>
<feature type="domain" description="Cobalamin biosynthesis precorrin-8X methylmutase CobH/CbiC" evidence="5">
    <location>
        <begin position="5"/>
        <end position="202"/>
    </location>
</feature>